<dbReference type="InterPro" id="IPR023674">
    <property type="entry name" value="Ribosomal_uL1-like"/>
</dbReference>
<evidence type="ECO:0000313" key="2">
    <source>
        <dbReference type="Proteomes" id="UP001203831"/>
    </source>
</evidence>
<organism evidence="1 2">
    <name type="scientific">endosymbiont of Metamasius hemipterus</name>
    <dbReference type="NCBI Taxonomy" id="204627"/>
    <lineage>
        <taxon>Bacteria</taxon>
        <taxon>Pseudomonadati</taxon>
        <taxon>Pseudomonadota</taxon>
        <taxon>Gammaproteobacteria</taxon>
        <taxon>Candidatus Nardonella</taxon>
    </lineage>
</organism>
<protein>
    <submittedName>
        <fullName evidence="1">Uncharacterized protein</fullName>
    </submittedName>
</protein>
<proteinExistence type="predicted"/>
<gene>
    <name evidence="1" type="ORF">L7J86_00155</name>
</gene>
<dbReference type="EMBL" id="JAKMAI010000002">
    <property type="protein sequence ID" value="MCM0158229.1"/>
    <property type="molecule type" value="Genomic_DNA"/>
</dbReference>
<name>A0ABT0TWC0_9GAMM</name>
<reference evidence="1" key="1">
    <citation type="submission" date="2022-01" db="EMBL/GenBank/DDBJ databases">
        <title>Genome assemble of Metamasius hemipterus Nardonella endosymbiont.</title>
        <authorList>
            <person name="Palmieri L."/>
            <person name="Pavarini R."/>
            <person name="Sharma P."/>
        </authorList>
    </citation>
    <scope>NUCLEOTIDE SEQUENCE [LARGE SCALE GENOMIC DNA]</scope>
    <source>
        <strain evidence="1">NARMHE1</strain>
    </source>
</reference>
<dbReference type="SUPFAM" id="SSF56808">
    <property type="entry name" value="Ribosomal protein L1"/>
    <property type="match status" value="1"/>
</dbReference>
<dbReference type="Proteomes" id="UP001203831">
    <property type="component" value="Unassembled WGS sequence"/>
</dbReference>
<comment type="caution">
    <text evidence="1">The sequence shown here is derived from an EMBL/GenBank/DDBJ whole genome shotgun (WGS) entry which is preliminary data.</text>
</comment>
<sequence>MLNIKKINNFDNLSGYITLPNKIGNKLKIGILENDKNKIELINNYNIVDYIGMDNILEDYINKKIFVNLFISNKESLNKINKNLILKLNFKNIFPNNE</sequence>
<evidence type="ECO:0000313" key="1">
    <source>
        <dbReference type="EMBL" id="MCM0158229.1"/>
    </source>
</evidence>
<keyword evidence="2" id="KW-1185">Reference proteome</keyword>
<accession>A0ABT0TWC0</accession>